<name>A0A1J4RR18_9BACT</name>
<dbReference type="Pfam" id="PF00483">
    <property type="entry name" value="NTP_transferase"/>
    <property type="match status" value="1"/>
</dbReference>
<dbReference type="AlphaFoldDB" id="A0A1J4RR18"/>
<organism evidence="2 3">
    <name type="scientific">Candidatus Berkelbacteria bacterium CG1_02_42_45</name>
    <dbReference type="NCBI Taxonomy" id="1805036"/>
    <lineage>
        <taxon>Bacteria</taxon>
        <taxon>Candidatus Berkelbacteria</taxon>
    </lineage>
</organism>
<dbReference type="Proteomes" id="UP000182753">
    <property type="component" value="Unassembled WGS sequence"/>
</dbReference>
<dbReference type="PANTHER" id="PTHR22572">
    <property type="entry name" value="SUGAR-1-PHOSPHATE GUANYL TRANSFERASE"/>
    <property type="match status" value="1"/>
</dbReference>
<sequence length="280" mass="31172">MTRQRLTITLKKDVIRALDQTIDGDRIRNRSHAIEYLLSKTLAPKIKKAFILAGGAGVKMRPFTYEMPKTMLPVKGKPILEHIIDKLREHNIREIIILVGALGDKIKNHFGDGAKFGISIVYIEELKEEGTAAPLRLAKNLLGNEPFLLLYGDVLADINLTDFIDFHSAHGGLTSIALTSVAKPSEYGVVCLHGDKVVDFTEKPHKAHTLSHVVFSGIQILSPKVIEMVPKKGFSMLENDLLPKLAKSGQLYGYLFEGRWYDVGTPEIYAEAVKEWGNKS</sequence>
<dbReference type="EMBL" id="MNUJ01000059">
    <property type="protein sequence ID" value="OIN88842.1"/>
    <property type="molecule type" value="Genomic_DNA"/>
</dbReference>
<evidence type="ECO:0000313" key="3">
    <source>
        <dbReference type="Proteomes" id="UP000182753"/>
    </source>
</evidence>
<dbReference type="Gene3D" id="3.90.550.10">
    <property type="entry name" value="Spore Coat Polysaccharide Biosynthesis Protein SpsA, Chain A"/>
    <property type="match status" value="1"/>
</dbReference>
<comment type="caution">
    <text evidence="2">The sequence shown here is derived from an EMBL/GenBank/DDBJ whole genome shotgun (WGS) entry which is preliminary data.</text>
</comment>
<proteinExistence type="predicted"/>
<feature type="domain" description="Nucleotidyl transferase" evidence="1">
    <location>
        <begin position="48"/>
        <end position="275"/>
    </location>
</feature>
<gene>
    <name evidence="2" type="ORF">AUJ40_03035</name>
</gene>
<accession>A0A1J4RR18</accession>
<reference evidence="2 3" key="1">
    <citation type="journal article" date="2016" name="Environ. Microbiol.">
        <title>Genomic resolution of a cold subsurface aquifer community provides metabolic insights for novel microbes adapted to high CO concentrations.</title>
        <authorList>
            <person name="Probst A.J."/>
            <person name="Castelle C.J."/>
            <person name="Singh A."/>
            <person name="Brown C.T."/>
            <person name="Anantharaman K."/>
            <person name="Sharon I."/>
            <person name="Hug L.A."/>
            <person name="Burstein D."/>
            <person name="Emerson J.B."/>
            <person name="Thomas B.C."/>
            <person name="Banfield J.F."/>
        </authorList>
    </citation>
    <scope>NUCLEOTIDE SEQUENCE [LARGE SCALE GENOMIC DNA]</scope>
    <source>
        <strain evidence="2">CG1_02_42_45</strain>
    </source>
</reference>
<dbReference type="GO" id="GO:0006355">
    <property type="term" value="P:regulation of DNA-templated transcription"/>
    <property type="evidence" value="ECO:0007669"/>
    <property type="project" value="InterPro"/>
</dbReference>
<dbReference type="InterPro" id="IPR005835">
    <property type="entry name" value="NTP_transferase_dom"/>
</dbReference>
<dbReference type="InterPro" id="IPR050486">
    <property type="entry name" value="Mannose-1P_guanyltransferase"/>
</dbReference>
<evidence type="ECO:0000259" key="1">
    <source>
        <dbReference type="Pfam" id="PF00483"/>
    </source>
</evidence>
<evidence type="ECO:0000313" key="2">
    <source>
        <dbReference type="EMBL" id="OIN88842.1"/>
    </source>
</evidence>
<protein>
    <recommendedName>
        <fullName evidence="1">Nucleotidyl transferase domain-containing protein</fullName>
    </recommendedName>
</protein>
<dbReference type="InterPro" id="IPR029044">
    <property type="entry name" value="Nucleotide-diphossugar_trans"/>
</dbReference>
<dbReference type="SUPFAM" id="SSF53448">
    <property type="entry name" value="Nucleotide-diphospho-sugar transferases"/>
    <property type="match status" value="1"/>
</dbReference>
<dbReference type="InterPro" id="IPR013321">
    <property type="entry name" value="Arc_rbn_hlx_hlx"/>
</dbReference>
<dbReference type="Gene3D" id="1.10.1220.10">
    <property type="entry name" value="Met repressor-like"/>
    <property type="match status" value="1"/>
</dbReference>
<dbReference type="CDD" id="cd04181">
    <property type="entry name" value="NTP_transferase"/>
    <property type="match status" value="1"/>
</dbReference>